<dbReference type="Proteomes" id="UP001145481">
    <property type="component" value="Unassembled WGS sequence"/>
</dbReference>
<evidence type="ECO:0000313" key="1">
    <source>
        <dbReference type="EMBL" id="MDA5622272.1"/>
    </source>
</evidence>
<protein>
    <submittedName>
        <fullName evidence="1">Uncharacterized protein</fullName>
    </submittedName>
</protein>
<evidence type="ECO:0000313" key="2">
    <source>
        <dbReference type="Proteomes" id="UP001145481"/>
    </source>
</evidence>
<sequence>MSKYDIFSKINGKRFKIKTFEKHRHAKKFIKKIAGVESGINGFLMNKFGIKPSFKMTIYIEIAKLRHRSQNKTK</sequence>
<comment type="caution">
    <text evidence="1">The sequence shown here is derived from an EMBL/GenBank/DDBJ whole genome shotgun (WGS) entry which is preliminary data.</text>
</comment>
<dbReference type="EMBL" id="JANJHC010000002">
    <property type="protein sequence ID" value="MDA5622272.1"/>
    <property type="molecule type" value="Genomic_DNA"/>
</dbReference>
<reference evidence="1" key="1">
    <citation type="submission" date="2022-07" db="EMBL/GenBank/DDBJ databases">
        <title>Genome-based characterization of novel serogroup A variants of Pasteurella multocida.</title>
        <authorList>
            <person name="Prajapati A."/>
            <person name="Yogisharadhya R."/>
            <person name="Mohanty N."/>
            <person name="Chanda M."/>
            <person name="Mendem S.K."/>
            <person name="Siddaramappa S."/>
            <person name="Shivachandra S.B."/>
        </authorList>
    </citation>
    <scope>NUCLEOTIDE SEQUENCE</scope>
    <source>
        <strain evidence="1">NIVEDIPm19</strain>
    </source>
</reference>
<dbReference type="AlphaFoldDB" id="A0A9X3UNP8"/>
<proteinExistence type="predicted"/>
<organism evidence="1 2">
    <name type="scientific">Pasteurella multocida</name>
    <dbReference type="NCBI Taxonomy" id="747"/>
    <lineage>
        <taxon>Bacteria</taxon>
        <taxon>Pseudomonadati</taxon>
        <taxon>Pseudomonadota</taxon>
        <taxon>Gammaproteobacteria</taxon>
        <taxon>Pasteurellales</taxon>
        <taxon>Pasteurellaceae</taxon>
        <taxon>Pasteurella</taxon>
    </lineage>
</organism>
<name>A0A9X3UNP8_PASMD</name>
<accession>A0A9X3UNP8</accession>
<gene>
    <name evidence="1" type="ORF">NM948_01685</name>
</gene>
<dbReference type="RefSeq" id="WP_016533392.1">
    <property type="nucleotide sequence ID" value="NZ_CP132898.1"/>
</dbReference>